<keyword evidence="7" id="KW-0998">Cell outer membrane</keyword>
<dbReference type="SUPFAM" id="SSF56954">
    <property type="entry name" value="Outer membrane efflux proteins (OEP)"/>
    <property type="match status" value="1"/>
</dbReference>
<comment type="subcellular location">
    <subcellularLocation>
        <location evidence="1">Cell outer membrane</location>
    </subcellularLocation>
</comment>
<dbReference type="EMBL" id="JAGEVF010000002">
    <property type="protein sequence ID" value="MBO3115909.1"/>
    <property type="molecule type" value="Genomic_DNA"/>
</dbReference>
<keyword evidence="5" id="KW-0812">Transmembrane</keyword>
<comment type="similarity">
    <text evidence="2">Belongs to the outer membrane factor (OMF) (TC 1.B.17) family.</text>
</comment>
<evidence type="ECO:0000256" key="7">
    <source>
        <dbReference type="ARBA" id="ARBA00023237"/>
    </source>
</evidence>
<evidence type="ECO:0000256" key="5">
    <source>
        <dbReference type="ARBA" id="ARBA00022692"/>
    </source>
</evidence>
<keyword evidence="6" id="KW-0472">Membrane</keyword>
<evidence type="ECO:0000256" key="2">
    <source>
        <dbReference type="ARBA" id="ARBA00007613"/>
    </source>
</evidence>
<comment type="caution">
    <text evidence="8">The sequence shown here is derived from an EMBL/GenBank/DDBJ whole genome shotgun (WGS) entry which is preliminary data.</text>
</comment>
<dbReference type="InterPro" id="IPR003423">
    <property type="entry name" value="OMP_efflux"/>
</dbReference>
<sequence>MNWNNSFWLYIFVFATVSISAQDLLDKSEAIKLVLENNFGILVASNNVEIAKNNKGILNSGYLPSLSTSAGADYNKQTTVTSFPGVIDPDTGSQRPDIEIAGAETQRYNAALSLGYTLFDGMGRFYNYKRLKEEYNLTELQARETIENTIIQLFTVYYEIARLSQNTDILKETLRISRERLTRADYQFEYGQNSKLDVLNAQVDVANDSINLINIKQQLINTKRDLKVLLANQLQQDFQVDTTVAFIPELILDQYIKSAPQNNVTLLQNQSNIQLSEYDVKVSKSGYLPTVGLIGSYGWNENRNPQSVFFPGNVSDTYNFSAGINLSWNLFDGGATSTRIQNSKIALDNQEIARDQIKMEVERDIANALGNYKNRLEVLEIQRQNVVTNKNNFNRSKERYNIGQITSLEFRQAQINLILAETNLNGAKYDAKLAELQLLQLTGQLLNVDF</sequence>
<evidence type="ECO:0000313" key="9">
    <source>
        <dbReference type="Proteomes" id="UP000676776"/>
    </source>
</evidence>
<name>A0ABS3T0E1_9FLAO</name>
<reference evidence="8 9" key="1">
    <citation type="submission" date="2021-03" db="EMBL/GenBank/DDBJ databases">
        <title>Winogradskyella sp. nov., isolated from costal sediment.</title>
        <authorList>
            <person name="Gao C."/>
        </authorList>
    </citation>
    <scope>NUCLEOTIDE SEQUENCE [LARGE SCALE GENOMIC DNA]</scope>
    <source>
        <strain evidence="8 9">DF17</strain>
    </source>
</reference>
<dbReference type="Proteomes" id="UP000676776">
    <property type="component" value="Unassembled WGS sequence"/>
</dbReference>
<evidence type="ECO:0000256" key="1">
    <source>
        <dbReference type="ARBA" id="ARBA00004442"/>
    </source>
</evidence>
<keyword evidence="3" id="KW-0813">Transport</keyword>
<dbReference type="RefSeq" id="WP_208152674.1">
    <property type="nucleotide sequence ID" value="NZ_JAGEVF010000002.1"/>
</dbReference>
<gene>
    <name evidence="8" type="ORF">J4050_04075</name>
</gene>
<keyword evidence="9" id="KW-1185">Reference proteome</keyword>
<evidence type="ECO:0000313" key="8">
    <source>
        <dbReference type="EMBL" id="MBO3115909.1"/>
    </source>
</evidence>
<dbReference type="Pfam" id="PF02321">
    <property type="entry name" value="OEP"/>
    <property type="match status" value="2"/>
</dbReference>
<evidence type="ECO:0000256" key="6">
    <source>
        <dbReference type="ARBA" id="ARBA00023136"/>
    </source>
</evidence>
<accession>A0ABS3T0E1</accession>
<keyword evidence="4" id="KW-1134">Transmembrane beta strand</keyword>
<evidence type="ECO:0000256" key="3">
    <source>
        <dbReference type="ARBA" id="ARBA00022448"/>
    </source>
</evidence>
<dbReference type="PANTHER" id="PTHR30026">
    <property type="entry name" value="OUTER MEMBRANE PROTEIN TOLC"/>
    <property type="match status" value="1"/>
</dbReference>
<proteinExistence type="inferred from homology"/>
<evidence type="ECO:0000256" key="4">
    <source>
        <dbReference type="ARBA" id="ARBA00022452"/>
    </source>
</evidence>
<dbReference type="Gene3D" id="1.20.1600.10">
    <property type="entry name" value="Outer membrane efflux proteins (OEP)"/>
    <property type="match status" value="1"/>
</dbReference>
<dbReference type="InterPro" id="IPR051906">
    <property type="entry name" value="TolC-like"/>
</dbReference>
<protein>
    <submittedName>
        <fullName evidence="8">TolC family protein</fullName>
    </submittedName>
</protein>
<organism evidence="8 9">
    <name type="scientific">Winogradskyella pelagia</name>
    <dbReference type="NCBI Taxonomy" id="2819984"/>
    <lineage>
        <taxon>Bacteria</taxon>
        <taxon>Pseudomonadati</taxon>
        <taxon>Bacteroidota</taxon>
        <taxon>Flavobacteriia</taxon>
        <taxon>Flavobacteriales</taxon>
        <taxon>Flavobacteriaceae</taxon>
        <taxon>Winogradskyella</taxon>
    </lineage>
</organism>
<dbReference type="PANTHER" id="PTHR30026:SF20">
    <property type="entry name" value="OUTER MEMBRANE PROTEIN TOLC"/>
    <property type="match status" value="1"/>
</dbReference>